<name>V6JHW8_STRRC</name>
<dbReference type="PATRIC" id="fig|1352936.5.peg.9262"/>
<dbReference type="AlphaFoldDB" id="V6JHW8"/>
<dbReference type="HOGENOM" id="CLU_2248657_0_0_11"/>
<dbReference type="Proteomes" id="UP000017984">
    <property type="component" value="Chromosome"/>
</dbReference>
<keyword evidence="2" id="KW-1185">Reference proteome</keyword>
<proteinExistence type="predicted"/>
<accession>V6JHW8</accession>
<reference evidence="1 2" key="1">
    <citation type="journal article" date="2014" name="Genome Announc.">
        <title>Draft Genome Sequence of Streptomyces roseochromogenes subsp. oscitans DS 12.976, Producer of the Aminocoumarin Antibiotic Clorobiocin.</title>
        <authorList>
            <person name="Ruckert C."/>
            <person name="Kalinowski J."/>
            <person name="Heide L."/>
            <person name="Apel A.K."/>
        </authorList>
    </citation>
    <scope>NUCLEOTIDE SEQUENCE [LARGE SCALE GENOMIC DNA]</scope>
    <source>
        <strain evidence="1 2">DS 12.976</strain>
    </source>
</reference>
<evidence type="ECO:0000313" key="1">
    <source>
        <dbReference type="EMBL" id="EST18721.1"/>
    </source>
</evidence>
<gene>
    <name evidence="1" type="ORF">M878_44595</name>
</gene>
<sequence length="104" mass="11723">MDTGSDAIEFLLQPVLMGRQTVIDQNAHRVQDLRGSLDAAVQGPQRRDDLALDVRDSNTTSARFTLMRTPRVQPRASARPCARWRPQASQGFWEAACASWSKRR</sequence>
<dbReference type="EMBL" id="AWQX01000388">
    <property type="protein sequence ID" value="EST18721.1"/>
    <property type="molecule type" value="Genomic_DNA"/>
</dbReference>
<organism evidence="1 2">
    <name type="scientific">Streptomyces roseochromogenus subsp. oscitans DS 12.976</name>
    <dbReference type="NCBI Taxonomy" id="1352936"/>
    <lineage>
        <taxon>Bacteria</taxon>
        <taxon>Bacillati</taxon>
        <taxon>Actinomycetota</taxon>
        <taxon>Actinomycetes</taxon>
        <taxon>Kitasatosporales</taxon>
        <taxon>Streptomycetaceae</taxon>
        <taxon>Streptomyces</taxon>
    </lineage>
</organism>
<evidence type="ECO:0000313" key="2">
    <source>
        <dbReference type="Proteomes" id="UP000017984"/>
    </source>
</evidence>
<protein>
    <submittedName>
        <fullName evidence="1">Uncharacterized protein</fullName>
    </submittedName>
</protein>
<comment type="caution">
    <text evidence="1">The sequence shown here is derived from an EMBL/GenBank/DDBJ whole genome shotgun (WGS) entry which is preliminary data.</text>
</comment>